<dbReference type="Proteomes" id="UP001174136">
    <property type="component" value="Unassembled WGS sequence"/>
</dbReference>
<sequence length="218" mass="24601">MTVVVATTGRRDDDEKNKLKRLYYSTIDSVLGEMDHRFSYSQKQSRPIEGDWTIQHILSKYRTHGIAMPSVSTAFKHALTFGAFTAMCENSFSTLRNIFSDHRHTMLLKGKARLAQLALERDFTRKCTTKWMSEASRPVRERTTQDWTGCPQNTTEPIGKQAFELKAYYSQSRLAVAVTLSAALRVSVLLQGQSPLPALHGPLEDESPMEPDSSDITI</sequence>
<evidence type="ECO:0000313" key="3">
    <source>
        <dbReference type="Proteomes" id="UP001174136"/>
    </source>
</evidence>
<feature type="region of interest" description="Disordered" evidence="1">
    <location>
        <begin position="134"/>
        <end position="153"/>
    </location>
</feature>
<proteinExistence type="predicted"/>
<feature type="region of interest" description="Disordered" evidence="1">
    <location>
        <begin position="198"/>
        <end position="218"/>
    </location>
</feature>
<dbReference type="EMBL" id="JAOPHQ010001158">
    <property type="protein sequence ID" value="KAK0151848.1"/>
    <property type="molecule type" value="Genomic_DNA"/>
</dbReference>
<dbReference type="AlphaFoldDB" id="A0AA47P940"/>
<organism evidence="2 3">
    <name type="scientific">Merluccius polli</name>
    <name type="common">Benguela hake</name>
    <name type="synonym">Merluccius cadenati</name>
    <dbReference type="NCBI Taxonomy" id="89951"/>
    <lineage>
        <taxon>Eukaryota</taxon>
        <taxon>Metazoa</taxon>
        <taxon>Chordata</taxon>
        <taxon>Craniata</taxon>
        <taxon>Vertebrata</taxon>
        <taxon>Euteleostomi</taxon>
        <taxon>Actinopterygii</taxon>
        <taxon>Neopterygii</taxon>
        <taxon>Teleostei</taxon>
        <taxon>Neoteleostei</taxon>
        <taxon>Acanthomorphata</taxon>
        <taxon>Zeiogadaria</taxon>
        <taxon>Gadariae</taxon>
        <taxon>Gadiformes</taxon>
        <taxon>Gadoidei</taxon>
        <taxon>Merlucciidae</taxon>
        <taxon>Merluccius</taxon>
    </lineage>
</organism>
<accession>A0AA47P940</accession>
<name>A0AA47P940_MERPO</name>
<comment type="caution">
    <text evidence="2">The sequence shown here is derived from an EMBL/GenBank/DDBJ whole genome shotgun (WGS) entry which is preliminary data.</text>
</comment>
<reference evidence="2" key="1">
    <citation type="journal article" date="2023" name="Front. Mar. Sci.">
        <title>A new Merluccius polli reference genome to investigate the effects of global change in West African waters.</title>
        <authorList>
            <person name="Mateo J.L."/>
            <person name="Blanco-Fernandez C."/>
            <person name="Garcia-Vazquez E."/>
            <person name="Machado-Schiaffino G."/>
        </authorList>
    </citation>
    <scope>NUCLEOTIDE SEQUENCE</scope>
    <source>
        <strain evidence="2">C29</strain>
        <tissue evidence="2">Fin</tissue>
    </source>
</reference>
<evidence type="ECO:0000313" key="2">
    <source>
        <dbReference type="EMBL" id="KAK0151848.1"/>
    </source>
</evidence>
<gene>
    <name evidence="2" type="ORF">N1851_006772</name>
</gene>
<evidence type="ECO:0008006" key="4">
    <source>
        <dbReference type="Google" id="ProtNLM"/>
    </source>
</evidence>
<keyword evidence="3" id="KW-1185">Reference proteome</keyword>
<feature type="compositionally biased region" description="Acidic residues" evidence="1">
    <location>
        <begin position="204"/>
        <end position="218"/>
    </location>
</feature>
<evidence type="ECO:0000256" key="1">
    <source>
        <dbReference type="SAM" id="MobiDB-lite"/>
    </source>
</evidence>
<protein>
    <recommendedName>
        <fullName evidence="4">HAT C-terminal dimerisation domain-containing protein</fullName>
    </recommendedName>
</protein>